<feature type="region of interest" description="Disordered" evidence="5">
    <location>
        <begin position="247"/>
        <end position="274"/>
    </location>
</feature>
<keyword evidence="3" id="KW-1133">Transmembrane helix</keyword>
<dbReference type="PANTHER" id="PTHR23502">
    <property type="entry name" value="MAJOR FACILITATOR SUPERFAMILY"/>
    <property type="match status" value="1"/>
</dbReference>
<sequence>MLRMSPSLAEMAVMRSEDSDDSQSTTLESRPESHLRRNASTATRPVTKQEHDGHRRSDASSDAHARRLGRRQDPPLARGVTLHTHPLARQQTTADQLVDFDGPDGRPLPPALHRPAHKKVGATLLYGLAAMTGDLDLVRVPGRHRAGRARAFGVGEQVVVLGFSLFLLGFRAGPAGAGAAVQGLRGPRRRAHAHVRCRRLLVRRAAAAQDLPTLLLTRFFGALFASAPRTPWSSWGPLTLDRARDGDPAGGRVAAGGPSSSSTSRTRPGCSWPRRGGCGSRRATGHCHAQFEEWDVGVPALARKFLVWPLQLLCTPSCLLVALYGRFCYGILYMQLGAIPYIFGEPRGWGAVARELPFVDNLLGSLTGAVLNVLNQLQYNKTYRAHGGCGP</sequence>
<reference evidence="6 7" key="1">
    <citation type="submission" date="2023-01" db="EMBL/GenBank/DDBJ databases">
        <title>Analysis of 21 Apiospora genomes using comparative genomics revels a genus with tremendous synthesis potential of carbohydrate active enzymes and secondary metabolites.</title>
        <authorList>
            <person name="Sorensen T."/>
        </authorList>
    </citation>
    <scope>NUCLEOTIDE SEQUENCE [LARGE SCALE GENOMIC DNA]</scope>
    <source>
        <strain evidence="6 7">CBS 117206</strain>
    </source>
</reference>
<evidence type="ECO:0000256" key="4">
    <source>
        <dbReference type="ARBA" id="ARBA00023136"/>
    </source>
</evidence>
<dbReference type="Proteomes" id="UP001392437">
    <property type="component" value="Unassembled WGS sequence"/>
</dbReference>
<accession>A0AAW0QLD3</accession>
<evidence type="ECO:0000256" key="2">
    <source>
        <dbReference type="ARBA" id="ARBA00022692"/>
    </source>
</evidence>
<protein>
    <submittedName>
        <fullName evidence="6">Uncharacterized protein</fullName>
    </submittedName>
</protein>
<comment type="caution">
    <text evidence="6">The sequence shown here is derived from an EMBL/GenBank/DDBJ whole genome shotgun (WGS) entry which is preliminary data.</text>
</comment>
<evidence type="ECO:0000313" key="6">
    <source>
        <dbReference type="EMBL" id="KAK8104920.1"/>
    </source>
</evidence>
<comment type="subcellular location">
    <subcellularLocation>
        <location evidence="1">Membrane</location>
        <topology evidence="1">Multi-pass membrane protein</topology>
    </subcellularLocation>
</comment>
<organism evidence="6 7">
    <name type="scientific">Apiospora kogelbergensis</name>
    <dbReference type="NCBI Taxonomy" id="1337665"/>
    <lineage>
        <taxon>Eukaryota</taxon>
        <taxon>Fungi</taxon>
        <taxon>Dikarya</taxon>
        <taxon>Ascomycota</taxon>
        <taxon>Pezizomycotina</taxon>
        <taxon>Sordariomycetes</taxon>
        <taxon>Xylariomycetidae</taxon>
        <taxon>Amphisphaeriales</taxon>
        <taxon>Apiosporaceae</taxon>
        <taxon>Apiospora</taxon>
    </lineage>
</organism>
<dbReference type="GO" id="GO:0022857">
    <property type="term" value="F:transmembrane transporter activity"/>
    <property type="evidence" value="ECO:0007669"/>
    <property type="project" value="TreeGrafter"/>
</dbReference>
<keyword evidence="7" id="KW-1185">Reference proteome</keyword>
<dbReference type="GO" id="GO:0005886">
    <property type="term" value="C:plasma membrane"/>
    <property type="evidence" value="ECO:0007669"/>
    <property type="project" value="TreeGrafter"/>
</dbReference>
<feature type="compositionally biased region" description="Basic and acidic residues" evidence="5">
    <location>
        <begin position="47"/>
        <end position="73"/>
    </location>
</feature>
<feature type="compositionally biased region" description="Low complexity" evidence="5">
    <location>
        <begin position="255"/>
        <end position="268"/>
    </location>
</feature>
<gene>
    <name evidence="6" type="ORF">PG999_008279</name>
</gene>
<evidence type="ECO:0000256" key="5">
    <source>
        <dbReference type="SAM" id="MobiDB-lite"/>
    </source>
</evidence>
<evidence type="ECO:0000313" key="7">
    <source>
        <dbReference type="Proteomes" id="UP001392437"/>
    </source>
</evidence>
<dbReference type="PANTHER" id="PTHR23502:SF59">
    <property type="entry name" value="MULTIDRUG TRANSPORTER, PUTATIVE (AFU_ORTHOLOGUE AFUA_1G10370)-RELATED"/>
    <property type="match status" value="1"/>
</dbReference>
<name>A0AAW0QLD3_9PEZI</name>
<dbReference type="EMBL" id="JAQQWP010000008">
    <property type="protein sequence ID" value="KAK8104920.1"/>
    <property type="molecule type" value="Genomic_DNA"/>
</dbReference>
<keyword evidence="2" id="KW-0812">Transmembrane</keyword>
<evidence type="ECO:0000256" key="1">
    <source>
        <dbReference type="ARBA" id="ARBA00004141"/>
    </source>
</evidence>
<feature type="region of interest" description="Disordered" evidence="5">
    <location>
        <begin position="1"/>
        <end position="94"/>
    </location>
</feature>
<evidence type="ECO:0000256" key="3">
    <source>
        <dbReference type="ARBA" id="ARBA00022989"/>
    </source>
</evidence>
<proteinExistence type="predicted"/>
<dbReference type="AlphaFoldDB" id="A0AAW0QLD3"/>
<keyword evidence="4" id="KW-0472">Membrane</keyword>